<gene>
    <name evidence="2" type="ORF">HNR07_004708</name>
</gene>
<accession>A0A840WKP5</accession>
<sequence length="58" mass="6382">MFGFGLLLALLGVGLAVVWSQSPKTPETEEARALLRSFMVAAFALAWFFIVLALFFES</sequence>
<dbReference type="Proteomes" id="UP000579647">
    <property type="component" value="Unassembled WGS sequence"/>
</dbReference>
<keyword evidence="1" id="KW-0472">Membrane</keyword>
<name>A0A840WKP5_9ACTN</name>
<dbReference type="EMBL" id="JACHDO010000001">
    <property type="protein sequence ID" value="MBB5493571.1"/>
    <property type="molecule type" value="Genomic_DNA"/>
</dbReference>
<dbReference type="AlphaFoldDB" id="A0A840WKP5"/>
<reference evidence="2 3" key="1">
    <citation type="submission" date="2020-08" db="EMBL/GenBank/DDBJ databases">
        <title>Sequencing the genomes of 1000 actinobacteria strains.</title>
        <authorList>
            <person name="Klenk H.-P."/>
        </authorList>
    </citation>
    <scope>NUCLEOTIDE SEQUENCE [LARGE SCALE GENOMIC DNA]</scope>
    <source>
        <strain evidence="2 3">DSM 44598</strain>
    </source>
</reference>
<keyword evidence="1" id="KW-0812">Transmembrane</keyword>
<comment type="caution">
    <text evidence="2">The sequence shown here is derived from an EMBL/GenBank/DDBJ whole genome shotgun (WGS) entry which is preliminary data.</text>
</comment>
<protein>
    <submittedName>
        <fullName evidence="2">Uncharacterized protein</fullName>
    </submittedName>
</protein>
<dbReference type="RefSeq" id="WP_184366753.1">
    <property type="nucleotide sequence ID" value="NZ_BAAAKM010000055.1"/>
</dbReference>
<keyword evidence="3" id="KW-1185">Reference proteome</keyword>
<evidence type="ECO:0000256" key="1">
    <source>
        <dbReference type="SAM" id="Phobius"/>
    </source>
</evidence>
<keyword evidence="1" id="KW-1133">Transmembrane helix</keyword>
<proteinExistence type="predicted"/>
<evidence type="ECO:0000313" key="3">
    <source>
        <dbReference type="Proteomes" id="UP000579647"/>
    </source>
</evidence>
<feature type="transmembrane region" description="Helical" evidence="1">
    <location>
        <begin position="36"/>
        <end position="56"/>
    </location>
</feature>
<organism evidence="2 3">
    <name type="scientific">Nocardiopsis metallicus</name>
    <dbReference type="NCBI Taxonomy" id="179819"/>
    <lineage>
        <taxon>Bacteria</taxon>
        <taxon>Bacillati</taxon>
        <taxon>Actinomycetota</taxon>
        <taxon>Actinomycetes</taxon>
        <taxon>Streptosporangiales</taxon>
        <taxon>Nocardiopsidaceae</taxon>
        <taxon>Nocardiopsis</taxon>
    </lineage>
</organism>
<evidence type="ECO:0000313" key="2">
    <source>
        <dbReference type="EMBL" id="MBB5493571.1"/>
    </source>
</evidence>